<accession>A0A938YAF5</accession>
<comment type="caution">
    <text evidence="3">The sequence shown here is derived from an EMBL/GenBank/DDBJ whole genome shotgun (WGS) entry which is preliminary data.</text>
</comment>
<dbReference type="Proteomes" id="UP000663792">
    <property type="component" value="Unassembled WGS sequence"/>
</dbReference>
<proteinExistence type="predicted"/>
<evidence type="ECO:0000256" key="1">
    <source>
        <dbReference type="SAM" id="MobiDB-lite"/>
    </source>
</evidence>
<keyword evidence="3" id="KW-0489">Methyltransferase</keyword>
<feature type="compositionally biased region" description="Low complexity" evidence="1">
    <location>
        <begin position="75"/>
        <end position="87"/>
    </location>
</feature>
<evidence type="ECO:0000313" key="3">
    <source>
        <dbReference type="EMBL" id="MBM9466018.1"/>
    </source>
</evidence>
<dbReference type="GO" id="GO:0008168">
    <property type="term" value="F:methyltransferase activity"/>
    <property type="evidence" value="ECO:0007669"/>
    <property type="project" value="UniProtKB-KW"/>
</dbReference>
<feature type="region of interest" description="Disordered" evidence="1">
    <location>
        <begin position="75"/>
        <end position="175"/>
    </location>
</feature>
<feature type="compositionally biased region" description="Low complexity" evidence="1">
    <location>
        <begin position="117"/>
        <end position="131"/>
    </location>
</feature>
<dbReference type="EMBL" id="JAERWK010000003">
    <property type="protein sequence ID" value="MBM9466018.1"/>
    <property type="molecule type" value="Genomic_DNA"/>
</dbReference>
<reference evidence="3" key="1">
    <citation type="submission" date="2021-01" db="EMBL/GenBank/DDBJ databases">
        <title>YIM 132084 draft genome.</title>
        <authorList>
            <person name="An D."/>
        </authorList>
    </citation>
    <scope>NUCLEOTIDE SEQUENCE</scope>
    <source>
        <strain evidence="3">YIM 132084</strain>
    </source>
</reference>
<feature type="compositionally biased region" description="Low complexity" evidence="1">
    <location>
        <begin position="94"/>
        <end position="110"/>
    </location>
</feature>
<name>A0A938YAF5_9ACTN</name>
<dbReference type="InterPro" id="IPR041698">
    <property type="entry name" value="Methyltransf_25"/>
</dbReference>
<gene>
    <name evidence="3" type="ORF">JL106_01830</name>
</gene>
<evidence type="ECO:0000313" key="4">
    <source>
        <dbReference type="Proteomes" id="UP000663792"/>
    </source>
</evidence>
<dbReference type="InterPro" id="IPR029063">
    <property type="entry name" value="SAM-dependent_MTases_sf"/>
</dbReference>
<keyword evidence="3" id="KW-0808">Transferase</keyword>
<dbReference type="AlphaFoldDB" id="A0A938YAF5"/>
<protein>
    <submittedName>
        <fullName evidence="3">Methyltransferase domain-containing protein</fullName>
    </submittedName>
</protein>
<dbReference type="SUPFAM" id="SSF53335">
    <property type="entry name" value="S-adenosyl-L-methionine-dependent methyltransferases"/>
    <property type="match status" value="1"/>
</dbReference>
<keyword evidence="4" id="KW-1185">Reference proteome</keyword>
<dbReference type="Gene3D" id="3.40.50.150">
    <property type="entry name" value="Vaccinia Virus protein VP39"/>
    <property type="match status" value="1"/>
</dbReference>
<dbReference type="Pfam" id="PF13649">
    <property type="entry name" value="Methyltransf_25"/>
    <property type="match status" value="1"/>
</dbReference>
<dbReference type="CDD" id="cd02440">
    <property type="entry name" value="AdoMet_MTases"/>
    <property type="match status" value="1"/>
</dbReference>
<organism evidence="3 4">
    <name type="scientific">Nakamurella leprariae</name>
    <dbReference type="NCBI Taxonomy" id="2803911"/>
    <lineage>
        <taxon>Bacteria</taxon>
        <taxon>Bacillati</taxon>
        <taxon>Actinomycetota</taxon>
        <taxon>Actinomycetes</taxon>
        <taxon>Nakamurellales</taxon>
        <taxon>Nakamurellaceae</taxon>
        <taxon>Nakamurella</taxon>
    </lineage>
</organism>
<evidence type="ECO:0000259" key="2">
    <source>
        <dbReference type="Pfam" id="PF13649"/>
    </source>
</evidence>
<dbReference type="GO" id="GO:0032259">
    <property type="term" value="P:methylation"/>
    <property type="evidence" value="ECO:0007669"/>
    <property type="project" value="UniProtKB-KW"/>
</dbReference>
<feature type="domain" description="Methyltransferase" evidence="2">
    <location>
        <begin position="36"/>
        <end position="75"/>
    </location>
</feature>
<sequence>MVDWDGAGYEQISALQRSMARRALAVLTLRGDERALDVGCGDGFISRLVAAALPHGAVLGIDPSPWMIQAARSAPAPAVPRAGSPRATCSTWCSRSSSAPGRRPGNRAARSGGGSCSGSSAAVPGPAWSAPPRRPARRRGRAAPSPTSPLPSCIPISNGSRIGSGPGVSRCRPRR</sequence>